<evidence type="ECO:0000256" key="3">
    <source>
        <dbReference type="ARBA" id="ARBA00022692"/>
    </source>
</evidence>
<dbReference type="Pfam" id="PF03073">
    <property type="entry name" value="TspO_MBR"/>
    <property type="match status" value="1"/>
</dbReference>
<dbReference type="PANTHER" id="PTHR10057">
    <property type="entry name" value="PERIPHERAL-TYPE BENZODIAZEPINE RECEPTOR"/>
    <property type="match status" value="1"/>
</dbReference>
<evidence type="ECO:0000256" key="6">
    <source>
        <dbReference type="SAM" id="Phobius"/>
    </source>
</evidence>
<comment type="caution">
    <text evidence="7">The sequence shown here is derived from an EMBL/GenBank/DDBJ whole genome shotgun (WGS) entry which is preliminary data.</text>
</comment>
<evidence type="ECO:0000256" key="1">
    <source>
        <dbReference type="ARBA" id="ARBA00004141"/>
    </source>
</evidence>
<dbReference type="CDD" id="cd15904">
    <property type="entry name" value="TSPO_MBR"/>
    <property type="match status" value="1"/>
</dbReference>
<dbReference type="FunFam" id="1.20.1260.100:FF:000001">
    <property type="entry name" value="translocator protein 2"/>
    <property type="match status" value="1"/>
</dbReference>
<dbReference type="HOGENOM" id="CLU_091805_0_1_1"/>
<evidence type="ECO:0000313" key="8">
    <source>
        <dbReference type="Proteomes" id="UP000027361"/>
    </source>
</evidence>
<dbReference type="InterPro" id="IPR038330">
    <property type="entry name" value="TspO/MBR-related_sf"/>
</dbReference>
<dbReference type="InParanoid" id="A0A066WQ71"/>
<dbReference type="GO" id="GO:0033013">
    <property type="term" value="P:tetrapyrrole metabolic process"/>
    <property type="evidence" value="ECO:0007669"/>
    <property type="project" value="UniProtKB-ARBA"/>
</dbReference>
<dbReference type="FunCoup" id="A0A066WQ71">
    <property type="interactions" value="14"/>
</dbReference>
<keyword evidence="3 6" id="KW-0812">Transmembrane</keyword>
<evidence type="ECO:0000256" key="4">
    <source>
        <dbReference type="ARBA" id="ARBA00022989"/>
    </source>
</evidence>
<dbReference type="OMA" id="WSWLFFG"/>
<dbReference type="Proteomes" id="UP000027361">
    <property type="component" value="Unassembled WGS sequence"/>
</dbReference>
<sequence length="188" mass="20730">MPALPEILIHIPRNPAIAIGVPVGLGFATGFLTRNSKYGPQSIWYKSLQKPSGNPPNWSFGVVWPTLYVCMGWSSHLMVKALERTPPGFGRDRAHLALGLYWGQLALNKAWSAISFGTGNLGLALIDIVSLTGAVGYLIHVLQDVEPTASYFLAPYIAWLSYATYLNGSLWWNNFGKHQFANLRKKAD</sequence>
<keyword evidence="4 6" id="KW-1133">Transmembrane helix</keyword>
<dbReference type="RefSeq" id="XP_013245993.1">
    <property type="nucleotide sequence ID" value="XM_013390539.1"/>
</dbReference>
<comment type="subcellular location">
    <subcellularLocation>
        <location evidence="1">Membrane</location>
        <topology evidence="1">Multi-pass membrane protein</topology>
    </subcellularLocation>
</comment>
<dbReference type="AlphaFoldDB" id="A0A066WQ71"/>
<accession>A0A066WQ71</accession>
<organism evidence="7 8">
    <name type="scientific">Tilletiaria anomala (strain ATCC 24038 / CBS 436.72 / UBC 951)</name>
    <dbReference type="NCBI Taxonomy" id="1037660"/>
    <lineage>
        <taxon>Eukaryota</taxon>
        <taxon>Fungi</taxon>
        <taxon>Dikarya</taxon>
        <taxon>Basidiomycota</taxon>
        <taxon>Ustilaginomycotina</taxon>
        <taxon>Exobasidiomycetes</taxon>
        <taxon>Georgefischeriales</taxon>
        <taxon>Tilletiariaceae</taxon>
        <taxon>Tilletiaria</taxon>
    </lineage>
</organism>
<dbReference type="PANTHER" id="PTHR10057:SF0">
    <property type="entry name" value="TRANSLOCATOR PROTEIN"/>
    <property type="match status" value="1"/>
</dbReference>
<gene>
    <name evidence="7" type="ORF">K437DRAFT_253477</name>
</gene>
<dbReference type="EMBL" id="JMSN01000004">
    <property type="protein sequence ID" value="KDN53154.1"/>
    <property type="molecule type" value="Genomic_DNA"/>
</dbReference>
<dbReference type="GO" id="GO:0005741">
    <property type="term" value="C:mitochondrial outer membrane"/>
    <property type="evidence" value="ECO:0007669"/>
    <property type="project" value="TreeGrafter"/>
</dbReference>
<protein>
    <submittedName>
        <fullName evidence="7">TspO/MBR-related protein</fullName>
    </submittedName>
</protein>
<dbReference type="STRING" id="1037660.A0A066WQ71"/>
<dbReference type="GeneID" id="25263586"/>
<feature type="transmembrane region" description="Helical" evidence="6">
    <location>
        <begin position="151"/>
        <end position="172"/>
    </location>
</feature>
<dbReference type="OrthoDB" id="8841220at2759"/>
<name>A0A066WQ71_TILAU</name>
<evidence type="ECO:0000313" key="7">
    <source>
        <dbReference type="EMBL" id="KDN53154.1"/>
    </source>
</evidence>
<evidence type="ECO:0000256" key="5">
    <source>
        <dbReference type="ARBA" id="ARBA00023136"/>
    </source>
</evidence>
<feature type="transmembrane region" description="Helical" evidence="6">
    <location>
        <begin position="120"/>
        <end position="139"/>
    </location>
</feature>
<keyword evidence="8" id="KW-1185">Reference proteome</keyword>
<reference evidence="7 8" key="1">
    <citation type="submission" date="2014-05" db="EMBL/GenBank/DDBJ databases">
        <title>Draft genome sequence of a rare smut relative, Tilletiaria anomala UBC 951.</title>
        <authorList>
            <consortium name="DOE Joint Genome Institute"/>
            <person name="Toome M."/>
            <person name="Kuo A."/>
            <person name="Henrissat B."/>
            <person name="Lipzen A."/>
            <person name="Tritt A."/>
            <person name="Yoshinaga Y."/>
            <person name="Zane M."/>
            <person name="Barry K."/>
            <person name="Grigoriev I.V."/>
            <person name="Spatafora J.W."/>
            <person name="Aimea M.C."/>
        </authorList>
    </citation>
    <scope>NUCLEOTIDE SEQUENCE [LARGE SCALE GENOMIC DNA]</scope>
    <source>
        <strain evidence="7 8">UBC 951</strain>
    </source>
</reference>
<dbReference type="Gene3D" id="1.20.1260.100">
    <property type="entry name" value="TspO/MBR protein"/>
    <property type="match status" value="1"/>
</dbReference>
<comment type="similarity">
    <text evidence="2">Belongs to the TspO/BZRP family.</text>
</comment>
<proteinExistence type="inferred from homology"/>
<keyword evidence="5 6" id="KW-0472">Membrane</keyword>
<dbReference type="InterPro" id="IPR004307">
    <property type="entry name" value="TspO_MBR"/>
</dbReference>
<evidence type="ECO:0000256" key="2">
    <source>
        <dbReference type="ARBA" id="ARBA00007524"/>
    </source>
</evidence>